<comment type="cofactor">
    <cofactor evidence="1">
        <name>heme</name>
        <dbReference type="ChEBI" id="CHEBI:30413"/>
    </cofactor>
</comment>
<evidence type="ECO:0000256" key="2">
    <source>
        <dbReference type="ARBA" id="ARBA00010617"/>
    </source>
</evidence>
<dbReference type="PROSITE" id="PS00086">
    <property type="entry name" value="CYTOCHROME_P450"/>
    <property type="match status" value="1"/>
</dbReference>
<dbReference type="PRINTS" id="PR00385">
    <property type="entry name" value="P450"/>
</dbReference>
<evidence type="ECO:0000256" key="4">
    <source>
        <dbReference type="ARBA" id="ARBA00022723"/>
    </source>
</evidence>
<reference evidence="7" key="1">
    <citation type="submission" date="2023-01" db="EMBL/GenBank/DDBJ databases">
        <title>The growth and conidiation of Purpureocillium lavendulum are regulated by nitrogen source and histone H3K14 acetylation.</title>
        <authorList>
            <person name="Tang P."/>
            <person name="Han J."/>
            <person name="Zhang C."/>
            <person name="Tang P."/>
            <person name="Qi F."/>
            <person name="Zhang K."/>
            <person name="Liang L."/>
        </authorList>
    </citation>
    <scope>NUCLEOTIDE SEQUENCE</scope>
    <source>
        <strain evidence="7">YMF1.00683</strain>
    </source>
</reference>
<dbReference type="PRINTS" id="PR00463">
    <property type="entry name" value="EP450I"/>
</dbReference>
<comment type="similarity">
    <text evidence="2 6">Belongs to the cytochrome P450 family.</text>
</comment>
<sequence length="350" mass="40237">MDVPGPPLLAALYIPHIYSNNIRGNWVRKMPALHRKYGPMQKEHAVHIYVDMLMQRLTERAKQNETVNIVDWLNFTTFDIAGDLIFSDSFRCLANNGYHPWVRFIFDSVRITVVARAYKLYPMLGMIANIFATRSSKPSLYMRHHIKDKLKVRMEAGNEPAYADLVTHMLQTARDGSEGMNESEIVQTSQVVVFGASETTATALSGFFFYICKNPRVYDIVTQEIRSAFSSEADITTRHAATLEFLQAAINETLRIYPPVAETPSRVSPGAMIYNEYIPLGAAFKPFSYGPRDCIGKSFALAEMRYLIVRLLYRFDLELRDGQGDWHEKQRVFLIWEKGPLYFRLRLRNV</sequence>
<keyword evidence="5 6" id="KW-0408">Iron</keyword>
<keyword evidence="8" id="KW-1185">Reference proteome</keyword>
<keyword evidence="6" id="KW-0503">Monooxygenase</keyword>
<dbReference type="PANTHER" id="PTHR24305">
    <property type="entry name" value="CYTOCHROME P450"/>
    <property type="match status" value="1"/>
</dbReference>
<dbReference type="InterPro" id="IPR001128">
    <property type="entry name" value="Cyt_P450"/>
</dbReference>
<dbReference type="InterPro" id="IPR036396">
    <property type="entry name" value="Cyt_P450_sf"/>
</dbReference>
<dbReference type="InterPro" id="IPR017972">
    <property type="entry name" value="Cyt_P450_CS"/>
</dbReference>
<evidence type="ECO:0000256" key="3">
    <source>
        <dbReference type="ARBA" id="ARBA00022617"/>
    </source>
</evidence>
<dbReference type="PANTHER" id="PTHR24305:SF210">
    <property type="entry name" value="CYTOCHROME P450 MONOOXYGENASE ASQL-RELATED"/>
    <property type="match status" value="1"/>
</dbReference>
<dbReference type="Proteomes" id="UP001163105">
    <property type="component" value="Unassembled WGS sequence"/>
</dbReference>
<keyword evidence="6" id="KW-0560">Oxidoreductase</keyword>
<dbReference type="GO" id="GO:0004497">
    <property type="term" value="F:monooxygenase activity"/>
    <property type="evidence" value="ECO:0007669"/>
    <property type="project" value="UniProtKB-KW"/>
</dbReference>
<dbReference type="GO" id="GO:0020037">
    <property type="term" value="F:heme binding"/>
    <property type="evidence" value="ECO:0007669"/>
    <property type="project" value="InterPro"/>
</dbReference>
<evidence type="ECO:0000313" key="7">
    <source>
        <dbReference type="EMBL" id="KAJ6438254.1"/>
    </source>
</evidence>
<dbReference type="InterPro" id="IPR050121">
    <property type="entry name" value="Cytochrome_P450_monoxygenase"/>
</dbReference>
<accession>A0AB34FGU4</accession>
<dbReference type="Gene3D" id="1.10.630.10">
    <property type="entry name" value="Cytochrome P450"/>
    <property type="match status" value="2"/>
</dbReference>
<dbReference type="EMBL" id="JAQHRD010000008">
    <property type="protein sequence ID" value="KAJ6438254.1"/>
    <property type="molecule type" value="Genomic_DNA"/>
</dbReference>
<comment type="caution">
    <text evidence="7">The sequence shown here is derived from an EMBL/GenBank/DDBJ whole genome shotgun (WGS) entry which is preliminary data.</text>
</comment>
<dbReference type="GO" id="GO:0005506">
    <property type="term" value="F:iron ion binding"/>
    <property type="evidence" value="ECO:0007669"/>
    <property type="project" value="InterPro"/>
</dbReference>
<proteinExistence type="inferred from homology"/>
<evidence type="ECO:0000256" key="6">
    <source>
        <dbReference type="RuleBase" id="RU000461"/>
    </source>
</evidence>
<dbReference type="GO" id="GO:0016705">
    <property type="term" value="F:oxidoreductase activity, acting on paired donors, with incorporation or reduction of molecular oxygen"/>
    <property type="evidence" value="ECO:0007669"/>
    <property type="project" value="InterPro"/>
</dbReference>
<gene>
    <name evidence="7" type="ORF">O9K51_08846</name>
</gene>
<keyword evidence="4 6" id="KW-0479">Metal-binding</keyword>
<evidence type="ECO:0000256" key="5">
    <source>
        <dbReference type="ARBA" id="ARBA00023004"/>
    </source>
</evidence>
<evidence type="ECO:0000256" key="1">
    <source>
        <dbReference type="ARBA" id="ARBA00001971"/>
    </source>
</evidence>
<dbReference type="InterPro" id="IPR002401">
    <property type="entry name" value="Cyt_P450_E_grp-I"/>
</dbReference>
<organism evidence="7 8">
    <name type="scientific">Purpureocillium lavendulum</name>
    <dbReference type="NCBI Taxonomy" id="1247861"/>
    <lineage>
        <taxon>Eukaryota</taxon>
        <taxon>Fungi</taxon>
        <taxon>Dikarya</taxon>
        <taxon>Ascomycota</taxon>
        <taxon>Pezizomycotina</taxon>
        <taxon>Sordariomycetes</taxon>
        <taxon>Hypocreomycetidae</taxon>
        <taxon>Hypocreales</taxon>
        <taxon>Ophiocordycipitaceae</taxon>
        <taxon>Purpureocillium</taxon>
    </lineage>
</organism>
<dbReference type="SUPFAM" id="SSF48264">
    <property type="entry name" value="Cytochrome P450"/>
    <property type="match status" value="1"/>
</dbReference>
<evidence type="ECO:0000313" key="8">
    <source>
        <dbReference type="Proteomes" id="UP001163105"/>
    </source>
</evidence>
<dbReference type="AlphaFoldDB" id="A0AB34FGU4"/>
<dbReference type="Pfam" id="PF00067">
    <property type="entry name" value="p450"/>
    <property type="match status" value="2"/>
</dbReference>
<protein>
    <submittedName>
        <fullName evidence="7">Cytochrome P450 3A17</fullName>
    </submittedName>
</protein>
<keyword evidence="3 6" id="KW-0349">Heme</keyword>
<name>A0AB34FGU4_9HYPO</name>